<dbReference type="EMBL" id="KQ459232">
    <property type="protein sequence ID" value="KPJ02601.1"/>
    <property type="molecule type" value="Genomic_DNA"/>
</dbReference>
<dbReference type="PANTHER" id="PTHR35268:SF1">
    <property type="entry name" value="UBIQUINOL-CYTOCHROME-C REDUCTASE COMPLEX ASSEMBLY FACTOR 4"/>
    <property type="match status" value="1"/>
</dbReference>
<organism evidence="3 4">
    <name type="scientific">Papilio xuthus</name>
    <name type="common">Asian swallowtail butterfly</name>
    <dbReference type="NCBI Taxonomy" id="66420"/>
    <lineage>
        <taxon>Eukaryota</taxon>
        <taxon>Metazoa</taxon>
        <taxon>Ecdysozoa</taxon>
        <taxon>Arthropoda</taxon>
        <taxon>Hexapoda</taxon>
        <taxon>Insecta</taxon>
        <taxon>Pterygota</taxon>
        <taxon>Neoptera</taxon>
        <taxon>Endopterygota</taxon>
        <taxon>Lepidoptera</taxon>
        <taxon>Glossata</taxon>
        <taxon>Ditrysia</taxon>
        <taxon>Papilionoidea</taxon>
        <taxon>Papilionidae</taxon>
        <taxon>Papilioninae</taxon>
        <taxon>Papilio</taxon>
    </lineage>
</organism>
<evidence type="ECO:0000256" key="1">
    <source>
        <dbReference type="SAM" id="Coils"/>
    </source>
</evidence>
<evidence type="ECO:0000256" key="2">
    <source>
        <dbReference type="SAM" id="Phobius"/>
    </source>
</evidence>
<feature type="coiled-coil region" evidence="1">
    <location>
        <begin position="9"/>
        <end position="95"/>
    </location>
</feature>
<accession>A0A194QGM9</accession>
<keyword evidence="4" id="KW-1185">Reference proteome</keyword>
<keyword evidence="2" id="KW-1133">Transmembrane helix</keyword>
<keyword evidence="1" id="KW-0175">Coiled coil</keyword>
<dbReference type="AlphaFoldDB" id="A0A194QGM9"/>
<feature type="transmembrane region" description="Helical" evidence="2">
    <location>
        <begin position="232"/>
        <end position="252"/>
    </location>
</feature>
<keyword evidence="2" id="KW-0472">Membrane</keyword>
<evidence type="ECO:0000313" key="3">
    <source>
        <dbReference type="EMBL" id="KPJ02601.1"/>
    </source>
</evidence>
<dbReference type="Proteomes" id="UP000053268">
    <property type="component" value="Unassembled WGS sequence"/>
</dbReference>
<evidence type="ECO:0000313" key="4">
    <source>
        <dbReference type="Proteomes" id="UP000053268"/>
    </source>
</evidence>
<proteinExistence type="predicted"/>
<dbReference type="PANTHER" id="PTHR35268">
    <property type="entry name" value="PROTEIN CCSMST1"/>
    <property type="match status" value="1"/>
</dbReference>
<keyword evidence="2" id="KW-0812">Transmembrane</keyword>
<reference evidence="3 4" key="1">
    <citation type="journal article" date="2015" name="Nat. Commun.">
        <title>Outbred genome sequencing and CRISPR/Cas9 gene editing in butterflies.</title>
        <authorList>
            <person name="Li X."/>
            <person name="Fan D."/>
            <person name="Zhang W."/>
            <person name="Liu G."/>
            <person name="Zhang L."/>
            <person name="Zhao L."/>
            <person name="Fang X."/>
            <person name="Chen L."/>
            <person name="Dong Y."/>
            <person name="Chen Y."/>
            <person name="Ding Y."/>
            <person name="Zhao R."/>
            <person name="Feng M."/>
            <person name="Zhu Y."/>
            <person name="Feng Y."/>
            <person name="Jiang X."/>
            <person name="Zhu D."/>
            <person name="Xiang H."/>
            <person name="Feng X."/>
            <person name="Li S."/>
            <person name="Wang J."/>
            <person name="Zhang G."/>
            <person name="Kronforst M.R."/>
            <person name="Wang W."/>
        </authorList>
    </citation>
    <scope>NUCLEOTIDE SEQUENCE [LARGE SCALE GENOMIC DNA]</scope>
    <source>
        <strain evidence="3">Ya'a_city_454_Px</strain>
        <tissue evidence="3">Whole body</tissue>
    </source>
</reference>
<protein>
    <submittedName>
        <fullName evidence="3">Uncharacterized protein</fullName>
    </submittedName>
</protein>
<gene>
    <name evidence="3" type="ORF">RR46_09804</name>
</gene>
<feature type="coiled-coil region" evidence="1">
    <location>
        <begin position="285"/>
        <end position="312"/>
    </location>
</feature>
<dbReference type="InterPro" id="IPR029160">
    <property type="entry name" value="UQCC4"/>
</dbReference>
<dbReference type="Pfam" id="PF15013">
    <property type="entry name" value="CCSMST1"/>
    <property type="match status" value="1"/>
</dbReference>
<name>A0A194QGM9_PAPXU</name>
<sequence length="315" mass="36934">MDKSLATTIEEIKLQEQNAEIKLKENRDLESTIASLNKNIREIVIQIEKSEKEQRELTKRINKLRSQQELDKIRRDALLAQIEASRKELEELRRKSDEGITTVWNIRSSLCNAVQMASDNYDVMALLMKPKSVVTLPKAKILPVKEESEFDRKLKEVTQRKQNAVKDRDRLLNEPETGHEFVRSCFRRHNARTFSSRNVEVNENEPIKFSTSGAAAKKTIRPIKNIKIDMPWYQPYCVIGSVTIFLLYFCILREENDVDLEFNKSLYERIQGLEKTQLLLSYKHNKEHGKSVLEIERRLKEIEEEEKMKEANTVE</sequence>